<keyword evidence="4" id="KW-0722">Serine protease inhibitor</keyword>
<dbReference type="Pfam" id="PF00050">
    <property type="entry name" value="Kazal_1"/>
    <property type="match status" value="2"/>
</dbReference>
<reference evidence="7" key="1">
    <citation type="submission" date="2017-09" db="EMBL/GenBank/DDBJ databases">
        <title>Contemporary evolution of a Lepidopteran species, Heliothis virescens, in response to modern agricultural practices.</title>
        <authorList>
            <person name="Fritz M.L."/>
            <person name="Deyonke A.M."/>
            <person name="Papanicolaou A."/>
            <person name="Micinski S."/>
            <person name="Westbrook J."/>
            <person name="Gould F."/>
        </authorList>
    </citation>
    <scope>NUCLEOTIDE SEQUENCE [LARGE SCALE GENOMIC DNA]</scope>
    <source>
        <strain evidence="7">HvINT-</strain>
        <tissue evidence="7">Whole body</tissue>
    </source>
</reference>
<evidence type="ECO:0000256" key="2">
    <source>
        <dbReference type="ARBA" id="ARBA00022525"/>
    </source>
</evidence>
<dbReference type="AlphaFoldDB" id="A0A2A4J2Y6"/>
<evidence type="ECO:0000256" key="3">
    <source>
        <dbReference type="ARBA" id="ARBA00022690"/>
    </source>
</evidence>
<dbReference type="InterPro" id="IPR036058">
    <property type="entry name" value="Kazal_dom_sf"/>
</dbReference>
<dbReference type="PROSITE" id="PS51465">
    <property type="entry name" value="KAZAL_2"/>
    <property type="match status" value="2"/>
</dbReference>
<dbReference type="STRING" id="7102.A0A2A4J2Y6"/>
<gene>
    <name evidence="7" type="ORF">B5V51_7781</name>
</gene>
<evidence type="ECO:0000259" key="6">
    <source>
        <dbReference type="PROSITE" id="PS51465"/>
    </source>
</evidence>
<dbReference type="PROSITE" id="PS00282">
    <property type="entry name" value="KAZAL_1"/>
    <property type="match status" value="2"/>
</dbReference>
<keyword evidence="3" id="KW-0646">Protease inhibitor</keyword>
<keyword evidence="2" id="KW-0964">Secreted</keyword>
<evidence type="ECO:0000313" key="7">
    <source>
        <dbReference type="EMBL" id="PCG66361.1"/>
    </source>
</evidence>
<dbReference type="InterPro" id="IPR002350">
    <property type="entry name" value="Kazal_dom"/>
</dbReference>
<organism evidence="7">
    <name type="scientific">Heliothis virescens</name>
    <name type="common">Tobacco budworm moth</name>
    <dbReference type="NCBI Taxonomy" id="7102"/>
    <lineage>
        <taxon>Eukaryota</taxon>
        <taxon>Metazoa</taxon>
        <taxon>Ecdysozoa</taxon>
        <taxon>Arthropoda</taxon>
        <taxon>Hexapoda</taxon>
        <taxon>Insecta</taxon>
        <taxon>Pterygota</taxon>
        <taxon>Neoptera</taxon>
        <taxon>Endopterygota</taxon>
        <taxon>Lepidoptera</taxon>
        <taxon>Glossata</taxon>
        <taxon>Ditrysia</taxon>
        <taxon>Noctuoidea</taxon>
        <taxon>Noctuidae</taxon>
        <taxon>Heliothinae</taxon>
        <taxon>Heliothis</taxon>
    </lineage>
</organism>
<sequence length="150" mass="16755">MYIVFGYDGAMYSAINKEIESEEDIEEGQEEEIDAEDDGICRCGLIFNPVCGSDGVTYPNRCEFECEAAQDDSPQMRLEHLGPCNAKDNGPEEDDRLNMVVSKSCLCAAVHKPVCANNHQTYANMCVLHCRAKKNPAIKFLQWGNCHDVQ</sequence>
<dbReference type="GO" id="GO:0005576">
    <property type="term" value="C:extracellular region"/>
    <property type="evidence" value="ECO:0007669"/>
    <property type="project" value="UniProtKB-SubCell"/>
</dbReference>
<evidence type="ECO:0000256" key="5">
    <source>
        <dbReference type="ARBA" id="ARBA00023157"/>
    </source>
</evidence>
<evidence type="ECO:0000256" key="4">
    <source>
        <dbReference type="ARBA" id="ARBA00022900"/>
    </source>
</evidence>
<dbReference type="PANTHER" id="PTHR21312">
    <property type="entry name" value="SERINE PROTEASE INHIBITOR"/>
    <property type="match status" value="1"/>
</dbReference>
<feature type="domain" description="Kazal-like" evidence="6">
    <location>
        <begin position="35"/>
        <end position="86"/>
    </location>
</feature>
<dbReference type="PANTHER" id="PTHR21312:SF27">
    <property type="entry name" value="SERINE PROTEASE INHIBITOR KAZAL-TYPE 1"/>
    <property type="match status" value="1"/>
</dbReference>
<dbReference type="Gene3D" id="3.30.60.30">
    <property type="match status" value="2"/>
</dbReference>
<dbReference type="EMBL" id="NWSH01003404">
    <property type="protein sequence ID" value="PCG66361.1"/>
    <property type="molecule type" value="Genomic_DNA"/>
</dbReference>
<name>A0A2A4J2Y6_HELVI</name>
<dbReference type="CDD" id="cd00104">
    <property type="entry name" value="KAZAL_FS"/>
    <property type="match status" value="2"/>
</dbReference>
<accession>A0A2A4J2Y6</accession>
<comment type="caution">
    <text evidence="7">The sequence shown here is derived from an EMBL/GenBank/DDBJ whole genome shotgun (WGS) entry which is preliminary data.</text>
</comment>
<evidence type="ECO:0000256" key="1">
    <source>
        <dbReference type="ARBA" id="ARBA00004613"/>
    </source>
</evidence>
<comment type="subcellular location">
    <subcellularLocation>
        <location evidence="1">Secreted</location>
    </subcellularLocation>
</comment>
<keyword evidence="5" id="KW-1015">Disulfide bond</keyword>
<dbReference type="GO" id="GO:0004867">
    <property type="term" value="F:serine-type endopeptidase inhibitor activity"/>
    <property type="evidence" value="ECO:0007669"/>
    <property type="project" value="UniProtKB-KW"/>
</dbReference>
<proteinExistence type="predicted"/>
<feature type="domain" description="Kazal-like" evidence="6">
    <location>
        <begin position="99"/>
        <end position="148"/>
    </location>
</feature>
<dbReference type="SMART" id="SM00280">
    <property type="entry name" value="KAZAL"/>
    <property type="match status" value="2"/>
</dbReference>
<dbReference type="SUPFAM" id="SSF100895">
    <property type="entry name" value="Kazal-type serine protease inhibitors"/>
    <property type="match status" value="2"/>
</dbReference>
<protein>
    <recommendedName>
        <fullName evidence="6">Kazal-like domain-containing protein</fullName>
    </recommendedName>
</protein>